<evidence type="ECO:0000256" key="18">
    <source>
        <dbReference type="ARBA" id="ARBA00047969"/>
    </source>
</evidence>
<evidence type="ECO:0000256" key="21">
    <source>
        <dbReference type="ARBA" id="ARBA00050199"/>
    </source>
</evidence>
<organism evidence="30 31">
    <name type="scientific">Myotis myotis</name>
    <name type="common">Greater mouse-eared bat</name>
    <name type="synonym">Vespertilio myotis</name>
    <dbReference type="NCBI Taxonomy" id="51298"/>
    <lineage>
        <taxon>Eukaryota</taxon>
        <taxon>Metazoa</taxon>
        <taxon>Chordata</taxon>
        <taxon>Craniata</taxon>
        <taxon>Vertebrata</taxon>
        <taxon>Euteleostomi</taxon>
        <taxon>Mammalia</taxon>
        <taxon>Eutheria</taxon>
        <taxon>Laurasiatheria</taxon>
        <taxon>Chiroptera</taxon>
        <taxon>Yangochiroptera</taxon>
        <taxon>Vespertilionidae</taxon>
        <taxon>Myotis</taxon>
    </lineage>
</organism>
<gene>
    <name evidence="30" type="ORF">mMyoMyo1_000208</name>
</gene>
<keyword evidence="31" id="KW-1185">Reference proteome</keyword>
<dbReference type="Proteomes" id="UP000527355">
    <property type="component" value="Unassembled WGS sequence"/>
</dbReference>
<comment type="caution">
    <text evidence="30">The sequence shown here is derived from an EMBL/GenBank/DDBJ whole genome shotgun (WGS) entry which is preliminary data.</text>
</comment>
<dbReference type="GO" id="GO:0005739">
    <property type="term" value="C:mitochondrion"/>
    <property type="evidence" value="ECO:0007669"/>
    <property type="project" value="UniProtKB-SubCell"/>
</dbReference>
<evidence type="ECO:0000256" key="9">
    <source>
        <dbReference type="ARBA" id="ARBA00022990"/>
    </source>
</evidence>
<keyword evidence="11" id="KW-0496">Mitochondrion</keyword>
<comment type="catalytic activity">
    <reaction evidence="1">
        <text>butanoyl-CoA + H2O = butanoate + CoA + H(+)</text>
        <dbReference type="Rhea" id="RHEA:40111"/>
        <dbReference type="ChEBI" id="CHEBI:15377"/>
        <dbReference type="ChEBI" id="CHEBI:15378"/>
        <dbReference type="ChEBI" id="CHEBI:17968"/>
        <dbReference type="ChEBI" id="CHEBI:57287"/>
        <dbReference type="ChEBI" id="CHEBI:57371"/>
    </reaction>
    <physiologicalReaction direction="left-to-right" evidence="1">
        <dbReference type="Rhea" id="RHEA:40112"/>
    </physiologicalReaction>
</comment>
<keyword evidence="13" id="KW-0539">Nucleus</keyword>
<dbReference type="GO" id="GO:0005634">
    <property type="term" value="C:nucleus"/>
    <property type="evidence" value="ECO:0007669"/>
    <property type="project" value="UniProtKB-SubCell"/>
</dbReference>
<keyword evidence="9" id="KW-0007">Acetylation</keyword>
<evidence type="ECO:0000256" key="26">
    <source>
        <dbReference type="ARBA" id="ARBA00075657"/>
    </source>
</evidence>
<keyword evidence="10" id="KW-0443">Lipid metabolism</keyword>
<evidence type="ECO:0000256" key="3">
    <source>
        <dbReference type="ARBA" id="ARBA00004173"/>
    </source>
</evidence>
<protein>
    <recommendedName>
        <fullName evidence="25">Acyl-coenzyme A thioesterase 13</fullName>
        <ecNumber evidence="15">3.1.2.2</ecNumber>
    </recommendedName>
    <alternativeName>
        <fullName evidence="27">Hotdog-fold thioesterase superfamily member 2</fullName>
    </alternativeName>
    <alternativeName>
        <fullName evidence="26">Palmitoyl-CoA hydrolase</fullName>
    </alternativeName>
    <alternativeName>
        <fullName evidence="28">Thioesterase superfamily member 2</fullName>
    </alternativeName>
</protein>
<comment type="function">
    <text evidence="23">Catalyzes the hydrolysis of acyl-CoAs into free fatty acids and coenzyme A (CoASH), regulating their respective intracellular levels. Has acyl-CoA thioesterase activity towards medium (C12) and long-chain (C18) fatty acyl-CoA substrates. Can also hydrolyze 3-hydroxyphenylacetyl-CoA and 3,4-dihydroxyphenylacetyl-CoA (in vitro). May play a role in controlling adaptive thermogenesis.</text>
</comment>
<evidence type="ECO:0000256" key="15">
    <source>
        <dbReference type="ARBA" id="ARBA00038848"/>
    </source>
</evidence>
<dbReference type="Pfam" id="PF03061">
    <property type="entry name" value="4HBT"/>
    <property type="match status" value="1"/>
</dbReference>
<evidence type="ECO:0000256" key="14">
    <source>
        <dbReference type="ARBA" id="ARBA00037002"/>
    </source>
</evidence>
<evidence type="ECO:0000256" key="22">
    <source>
        <dbReference type="ARBA" id="ARBA00052976"/>
    </source>
</evidence>
<name>A0A7J7SP79_MYOMY</name>
<dbReference type="AlphaFoldDB" id="A0A7J7SP79"/>
<evidence type="ECO:0000256" key="8">
    <source>
        <dbReference type="ARBA" id="ARBA00022801"/>
    </source>
</evidence>
<evidence type="ECO:0000256" key="10">
    <source>
        <dbReference type="ARBA" id="ARBA00023098"/>
    </source>
</evidence>
<comment type="subunit">
    <text evidence="24">Homotetramer. Interacts with PCTP.</text>
</comment>
<comment type="catalytic activity">
    <reaction evidence="18">
        <text>decanoyl-CoA + H2O = decanoate + CoA + H(+)</text>
        <dbReference type="Rhea" id="RHEA:40059"/>
        <dbReference type="ChEBI" id="CHEBI:15377"/>
        <dbReference type="ChEBI" id="CHEBI:15378"/>
        <dbReference type="ChEBI" id="CHEBI:27689"/>
        <dbReference type="ChEBI" id="CHEBI:57287"/>
        <dbReference type="ChEBI" id="CHEBI:61430"/>
    </reaction>
    <physiologicalReaction direction="left-to-right" evidence="18">
        <dbReference type="Rhea" id="RHEA:40060"/>
    </physiologicalReaction>
</comment>
<comment type="catalytic activity">
    <reaction evidence="17">
        <text>hexadecanoyl-CoA + H2O = hexadecanoate + CoA + H(+)</text>
        <dbReference type="Rhea" id="RHEA:16645"/>
        <dbReference type="ChEBI" id="CHEBI:7896"/>
        <dbReference type="ChEBI" id="CHEBI:15377"/>
        <dbReference type="ChEBI" id="CHEBI:15378"/>
        <dbReference type="ChEBI" id="CHEBI:57287"/>
        <dbReference type="ChEBI" id="CHEBI:57379"/>
        <dbReference type="EC" id="3.1.2.2"/>
    </reaction>
    <physiologicalReaction direction="left-to-right" evidence="17">
        <dbReference type="Rhea" id="RHEA:16646"/>
    </physiologicalReaction>
</comment>
<comment type="similarity">
    <text evidence="6">Belongs to the thioesterase PaaI family.</text>
</comment>
<evidence type="ECO:0000256" key="1">
    <source>
        <dbReference type="ARBA" id="ARBA00000295"/>
    </source>
</evidence>
<keyword evidence="7" id="KW-0963">Cytoplasm</keyword>
<evidence type="ECO:0000256" key="7">
    <source>
        <dbReference type="ARBA" id="ARBA00022490"/>
    </source>
</evidence>
<evidence type="ECO:0000256" key="27">
    <source>
        <dbReference type="ARBA" id="ARBA00081533"/>
    </source>
</evidence>
<dbReference type="GO" id="GO:0047617">
    <property type="term" value="F:fatty acyl-CoA hydrolase activity"/>
    <property type="evidence" value="ECO:0007669"/>
    <property type="project" value="InterPro"/>
</dbReference>
<evidence type="ECO:0000256" key="5">
    <source>
        <dbReference type="ARBA" id="ARBA00004514"/>
    </source>
</evidence>
<evidence type="ECO:0000256" key="12">
    <source>
        <dbReference type="ARBA" id="ARBA00023212"/>
    </source>
</evidence>
<evidence type="ECO:0000256" key="11">
    <source>
        <dbReference type="ARBA" id="ARBA00023128"/>
    </source>
</evidence>
<evidence type="ECO:0000259" key="29">
    <source>
        <dbReference type="Pfam" id="PF03061"/>
    </source>
</evidence>
<dbReference type="InterPro" id="IPR006683">
    <property type="entry name" value="Thioestr_dom"/>
</dbReference>
<dbReference type="SUPFAM" id="SSF54637">
    <property type="entry name" value="Thioesterase/thiol ester dehydrase-isomerase"/>
    <property type="match status" value="1"/>
</dbReference>
<evidence type="ECO:0000256" key="4">
    <source>
        <dbReference type="ARBA" id="ARBA00004186"/>
    </source>
</evidence>
<sequence length="178" mass="19144">MSLTQNLREVMKAISGVPGFDKVLEKVTLVSAAPGKVTCELRVQEEHTNKLGTLHGGLTATLVDSISTMALLCTERALPGVSVDMNITYMSPAKIGEVVVITAQILKQGRTLAFASVDLTNKTTGKLVPRIKPCRFPISQTAPPQKDQVHKLLSPSCSPTAYAMLSILDLMLRLSRTA</sequence>
<evidence type="ECO:0000256" key="28">
    <source>
        <dbReference type="ARBA" id="ARBA00083956"/>
    </source>
</evidence>
<accession>A0A7J7SP79</accession>
<comment type="catalytic activity">
    <reaction evidence="22">
        <text>a fatty acyl-CoA + H2O = a fatty acid + CoA + H(+)</text>
        <dbReference type="Rhea" id="RHEA:16781"/>
        <dbReference type="ChEBI" id="CHEBI:15377"/>
        <dbReference type="ChEBI" id="CHEBI:15378"/>
        <dbReference type="ChEBI" id="CHEBI:28868"/>
        <dbReference type="ChEBI" id="CHEBI:57287"/>
        <dbReference type="ChEBI" id="CHEBI:77636"/>
    </reaction>
    <physiologicalReaction direction="left-to-right" evidence="22">
        <dbReference type="Rhea" id="RHEA:16782"/>
    </physiologicalReaction>
</comment>
<dbReference type="GO" id="GO:0005829">
    <property type="term" value="C:cytosol"/>
    <property type="evidence" value="ECO:0007669"/>
    <property type="project" value="UniProtKB-SubCell"/>
</dbReference>
<dbReference type="CDD" id="cd03443">
    <property type="entry name" value="PaaI_thioesterase"/>
    <property type="match status" value="1"/>
</dbReference>
<evidence type="ECO:0000256" key="2">
    <source>
        <dbReference type="ARBA" id="ARBA00004123"/>
    </source>
</evidence>
<evidence type="ECO:0000256" key="13">
    <source>
        <dbReference type="ARBA" id="ARBA00023242"/>
    </source>
</evidence>
<dbReference type="EC" id="3.1.2.2" evidence="15"/>
<evidence type="ECO:0000256" key="19">
    <source>
        <dbReference type="ARBA" id="ARBA00048074"/>
    </source>
</evidence>
<comment type="catalytic activity">
    <reaction evidence="14">
        <text>(9Z)-octadecenoyl-CoA + H2O = (9Z)-octadecenoate + CoA + H(+)</text>
        <dbReference type="Rhea" id="RHEA:40139"/>
        <dbReference type="ChEBI" id="CHEBI:15377"/>
        <dbReference type="ChEBI" id="CHEBI:15378"/>
        <dbReference type="ChEBI" id="CHEBI:30823"/>
        <dbReference type="ChEBI" id="CHEBI:57287"/>
        <dbReference type="ChEBI" id="CHEBI:57387"/>
    </reaction>
    <physiologicalReaction direction="left-to-right" evidence="14">
        <dbReference type="Rhea" id="RHEA:40140"/>
    </physiologicalReaction>
</comment>
<dbReference type="EMBL" id="JABWUV010000018">
    <property type="protein sequence ID" value="KAF6290104.1"/>
    <property type="molecule type" value="Genomic_DNA"/>
</dbReference>
<feature type="domain" description="Thioesterase" evidence="29">
    <location>
        <begin position="52"/>
        <end position="126"/>
    </location>
</feature>
<keyword evidence="8" id="KW-0378">Hydrolase</keyword>
<evidence type="ECO:0000256" key="23">
    <source>
        <dbReference type="ARBA" id="ARBA00058205"/>
    </source>
</evidence>
<dbReference type="InterPro" id="IPR029069">
    <property type="entry name" value="HotDog_dom_sf"/>
</dbReference>
<dbReference type="Gene3D" id="3.10.129.10">
    <property type="entry name" value="Hotdog Thioesterase"/>
    <property type="match status" value="1"/>
</dbReference>
<dbReference type="InterPro" id="IPR039298">
    <property type="entry name" value="ACOT13"/>
</dbReference>
<evidence type="ECO:0000256" key="6">
    <source>
        <dbReference type="ARBA" id="ARBA00008324"/>
    </source>
</evidence>
<reference evidence="30 31" key="1">
    <citation type="journal article" date="2020" name="Nature">
        <title>Six reference-quality genomes reveal evolution of bat adaptations.</title>
        <authorList>
            <person name="Jebb D."/>
            <person name="Huang Z."/>
            <person name="Pippel M."/>
            <person name="Hughes G.M."/>
            <person name="Lavrichenko K."/>
            <person name="Devanna P."/>
            <person name="Winkler S."/>
            <person name="Jermiin L.S."/>
            <person name="Skirmuntt E.C."/>
            <person name="Katzourakis A."/>
            <person name="Burkitt-Gray L."/>
            <person name="Ray D.A."/>
            <person name="Sullivan K.A.M."/>
            <person name="Roscito J.G."/>
            <person name="Kirilenko B.M."/>
            <person name="Davalos L.M."/>
            <person name="Corthals A.P."/>
            <person name="Power M.L."/>
            <person name="Jones G."/>
            <person name="Ransome R.D."/>
            <person name="Dechmann D.K.N."/>
            <person name="Locatelli A.G."/>
            <person name="Puechmaille S.J."/>
            <person name="Fedrigo O."/>
            <person name="Jarvis E.D."/>
            <person name="Hiller M."/>
            <person name="Vernes S.C."/>
            <person name="Myers E.W."/>
            <person name="Teeling E.C."/>
        </authorList>
    </citation>
    <scope>NUCLEOTIDE SEQUENCE [LARGE SCALE GENOMIC DNA]</scope>
    <source>
        <strain evidence="30">MMyoMyo1</strain>
        <tissue evidence="30">Flight muscle</tissue>
    </source>
</reference>
<comment type="catalytic activity">
    <reaction evidence="16">
        <text>octanoyl-CoA + H2O = octanoate + CoA + H(+)</text>
        <dbReference type="Rhea" id="RHEA:30143"/>
        <dbReference type="ChEBI" id="CHEBI:15377"/>
        <dbReference type="ChEBI" id="CHEBI:15378"/>
        <dbReference type="ChEBI" id="CHEBI:25646"/>
        <dbReference type="ChEBI" id="CHEBI:57287"/>
        <dbReference type="ChEBI" id="CHEBI:57386"/>
    </reaction>
    <physiologicalReaction direction="left-to-right" evidence="16">
        <dbReference type="Rhea" id="RHEA:30144"/>
    </physiologicalReaction>
</comment>
<evidence type="ECO:0000256" key="20">
    <source>
        <dbReference type="ARBA" id="ARBA00048180"/>
    </source>
</evidence>
<dbReference type="GO" id="GO:0005819">
    <property type="term" value="C:spindle"/>
    <property type="evidence" value="ECO:0007669"/>
    <property type="project" value="UniProtKB-SubCell"/>
</dbReference>
<evidence type="ECO:0000313" key="30">
    <source>
        <dbReference type="EMBL" id="KAF6290104.1"/>
    </source>
</evidence>
<keyword evidence="12" id="KW-0206">Cytoskeleton</keyword>
<dbReference type="GO" id="GO:0006629">
    <property type="term" value="P:lipid metabolic process"/>
    <property type="evidence" value="ECO:0007669"/>
    <property type="project" value="UniProtKB-KW"/>
</dbReference>
<evidence type="ECO:0000313" key="31">
    <source>
        <dbReference type="Proteomes" id="UP000527355"/>
    </source>
</evidence>
<evidence type="ECO:0000256" key="16">
    <source>
        <dbReference type="ARBA" id="ARBA00047588"/>
    </source>
</evidence>
<dbReference type="InterPro" id="IPR003736">
    <property type="entry name" value="PAAI_dom"/>
</dbReference>
<comment type="subcellular location">
    <subcellularLocation>
        <location evidence="4">Cytoplasm</location>
        <location evidence="4">Cytoskeleton</location>
        <location evidence="4">Spindle</location>
    </subcellularLocation>
    <subcellularLocation>
        <location evidence="5">Cytoplasm</location>
        <location evidence="5">Cytosol</location>
    </subcellularLocation>
    <subcellularLocation>
        <location evidence="3">Mitochondrion</location>
    </subcellularLocation>
    <subcellularLocation>
        <location evidence="2">Nucleus</location>
    </subcellularLocation>
</comment>
<dbReference type="VEuPathDB" id="HostDB:GeneID_118673661"/>
<comment type="catalytic activity">
    <reaction evidence="19">
        <text>dodecanoyl-CoA + H2O = dodecanoate + CoA + H(+)</text>
        <dbReference type="Rhea" id="RHEA:30135"/>
        <dbReference type="ChEBI" id="CHEBI:15377"/>
        <dbReference type="ChEBI" id="CHEBI:15378"/>
        <dbReference type="ChEBI" id="CHEBI:18262"/>
        <dbReference type="ChEBI" id="CHEBI:57287"/>
        <dbReference type="ChEBI" id="CHEBI:57375"/>
    </reaction>
    <physiologicalReaction direction="left-to-right" evidence="19">
        <dbReference type="Rhea" id="RHEA:30136"/>
    </physiologicalReaction>
</comment>
<dbReference type="FunFam" id="3.10.129.10:FF:000021">
    <property type="entry name" value="Acyl-coenzyme A thioesterase 13"/>
    <property type="match status" value="1"/>
</dbReference>
<comment type="catalytic activity">
    <reaction evidence="20">
        <text>tetradecanoyl-CoA + H2O = tetradecanoate + CoA + H(+)</text>
        <dbReference type="Rhea" id="RHEA:40119"/>
        <dbReference type="ChEBI" id="CHEBI:15377"/>
        <dbReference type="ChEBI" id="CHEBI:15378"/>
        <dbReference type="ChEBI" id="CHEBI:30807"/>
        <dbReference type="ChEBI" id="CHEBI:57287"/>
        <dbReference type="ChEBI" id="CHEBI:57385"/>
    </reaction>
    <physiologicalReaction direction="left-to-right" evidence="20">
        <dbReference type="Rhea" id="RHEA:40120"/>
    </physiologicalReaction>
</comment>
<dbReference type="PANTHER" id="PTHR21660">
    <property type="entry name" value="THIOESTERASE SUPERFAMILY MEMBER-RELATED"/>
    <property type="match status" value="1"/>
</dbReference>
<evidence type="ECO:0000256" key="17">
    <source>
        <dbReference type="ARBA" id="ARBA00047734"/>
    </source>
</evidence>
<dbReference type="PANTHER" id="PTHR21660:SF1">
    <property type="entry name" value="ACYL-COENZYME A THIOESTERASE 13"/>
    <property type="match status" value="1"/>
</dbReference>
<comment type="catalytic activity">
    <reaction evidence="21">
        <text>hexanoyl-CoA + H2O = hexanoate + CoA + H(+)</text>
        <dbReference type="Rhea" id="RHEA:40115"/>
        <dbReference type="ChEBI" id="CHEBI:15377"/>
        <dbReference type="ChEBI" id="CHEBI:15378"/>
        <dbReference type="ChEBI" id="CHEBI:17120"/>
        <dbReference type="ChEBI" id="CHEBI:57287"/>
        <dbReference type="ChEBI" id="CHEBI:62620"/>
    </reaction>
    <physiologicalReaction direction="left-to-right" evidence="21">
        <dbReference type="Rhea" id="RHEA:40116"/>
    </physiologicalReaction>
</comment>
<proteinExistence type="inferred from homology"/>
<evidence type="ECO:0000256" key="25">
    <source>
        <dbReference type="ARBA" id="ARBA00067273"/>
    </source>
</evidence>
<dbReference type="NCBIfam" id="TIGR00369">
    <property type="entry name" value="unchar_dom_1"/>
    <property type="match status" value="1"/>
</dbReference>
<evidence type="ECO:0000256" key="24">
    <source>
        <dbReference type="ARBA" id="ARBA00064709"/>
    </source>
</evidence>